<comment type="caution">
    <text evidence="1">The sequence shown here is derived from an EMBL/GenBank/DDBJ whole genome shotgun (WGS) entry which is preliminary data.</text>
</comment>
<evidence type="ECO:0000313" key="1">
    <source>
        <dbReference type="EMBL" id="GLS20182.1"/>
    </source>
</evidence>
<gene>
    <name evidence="1" type="ORF">GCM10007874_31990</name>
</gene>
<name>A0ABQ6CKM5_9HYPH</name>
<protein>
    <submittedName>
        <fullName evidence="1">Uncharacterized protein</fullName>
    </submittedName>
</protein>
<evidence type="ECO:0000313" key="2">
    <source>
        <dbReference type="Proteomes" id="UP001156882"/>
    </source>
</evidence>
<reference evidence="2" key="1">
    <citation type="journal article" date="2019" name="Int. J. Syst. Evol. Microbiol.">
        <title>The Global Catalogue of Microorganisms (GCM) 10K type strain sequencing project: providing services to taxonomists for standard genome sequencing and annotation.</title>
        <authorList>
            <consortium name="The Broad Institute Genomics Platform"/>
            <consortium name="The Broad Institute Genome Sequencing Center for Infectious Disease"/>
            <person name="Wu L."/>
            <person name="Ma J."/>
        </authorList>
    </citation>
    <scope>NUCLEOTIDE SEQUENCE [LARGE SCALE GENOMIC DNA]</scope>
    <source>
        <strain evidence="2">NBRC 101365</strain>
    </source>
</reference>
<accession>A0ABQ6CKM5</accession>
<organism evidence="1 2">
    <name type="scientific">Labrys miyagiensis</name>
    <dbReference type="NCBI Taxonomy" id="346912"/>
    <lineage>
        <taxon>Bacteria</taxon>
        <taxon>Pseudomonadati</taxon>
        <taxon>Pseudomonadota</taxon>
        <taxon>Alphaproteobacteria</taxon>
        <taxon>Hyphomicrobiales</taxon>
        <taxon>Xanthobacteraceae</taxon>
        <taxon>Labrys</taxon>
    </lineage>
</organism>
<keyword evidence="2" id="KW-1185">Reference proteome</keyword>
<proteinExistence type="predicted"/>
<dbReference type="Proteomes" id="UP001156882">
    <property type="component" value="Unassembled WGS sequence"/>
</dbReference>
<sequence length="63" mass="6862">MNTGEGRDLSLVRERIELELSGALPPNAKWIMGRRAPEAGQIGVVSMGQCQRRHSLGHGATHQ</sequence>
<dbReference type="EMBL" id="BSPC01000027">
    <property type="protein sequence ID" value="GLS20182.1"/>
    <property type="molecule type" value="Genomic_DNA"/>
</dbReference>